<comment type="caution">
    <text evidence="1">The sequence shown here is derived from an EMBL/GenBank/DDBJ whole genome shotgun (WGS) entry which is preliminary data.</text>
</comment>
<evidence type="ECO:0008006" key="3">
    <source>
        <dbReference type="Google" id="ProtNLM"/>
    </source>
</evidence>
<evidence type="ECO:0000313" key="2">
    <source>
        <dbReference type="Proteomes" id="UP000037035"/>
    </source>
</evidence>
<reference evidence="1 2" key="1">
    <citation type="submission" date="2015-08" db="EMBL/GenBank/DDBJ databases">
        <title>Next Generation Sequencing and Analysis of the Genome of Puccinia sorghi L Schw, the Causal Agent of Maize Common Rust.</title>
        <authorList>
            <person name="Rochi L."/>
            <person name="Burguener G."/>
            <person name="Darino M."/>
            <person name="Turjanski A."/>
            <person name="Kreff E."/>
            <person name="Dieguez M.J."/>
            <person name="Sacco F."/>
        </authorList>
    </citation>
    <scope>NUCLEOTIDE SEQUENCE [LARGE SCALE GENOMIC DNA]</scope>
    <source>
        <strain evidence="1 2">RO10H11247</strain>
    </source>
</reference>
<protein>
    <recommendedName>
        <fullName evidence="3">EF-hand domain-containing protein</fullName>
    </recommendedName>
</protein>
<dbReference type="VEuPathDB" id="FungiDB:VP01_512g8"/>
<accession>A0A0L6UL45</accession>
<name>A0A0L6UL45_9BASI</name>
<dbReference type="EMBL" id="LAVV01010309">
    <property type="protein sequence ID" value="KNZ49244.1"/>
    <property type="molecule type" value="Genomic_DNA"/>
</dbReference>
<dbReference type="Proteomes" id="UP000037035">
    <property type="component" value="Unassembled WGS sequence"/>
</dbReference>
<keyword evidence="2" id="KW-1185">Reference proteome</keyword>
<gene>
    <name evidence="1" type="ORF">VP01_512g8</name>
</gene>
<dbReference type="AlphaFoldDB" id="A0A0L6UL45"/>
<evidence type="ECO:0000313" key="1">
    <source>
        <dbReference type="EMBL" id="KNZ49244.1"/>
    </source>
</evidence>
<sequence length="55" mass="6386">MFGMSIFSPLITDPDGKIKKDELQEILEEFKIPFKAAKKKGALIDKYKLLLRYQP</sequence>
<proteinExistence type="predicted"/>
<organism evidence="1 2">
    <name type="scientific">Puccinia sorghi</name>
    <dbReference type="NCBI Taxonomy" id="27349"/>
    <lineage>
        <taxon>Eukaryota</taxon>
        <taxon>Fungi</taxon>
        <taxon>Dikarya</taxon>
        <taxon>Basidiomycota</taxon>
        <taxon>Pucciniomycotina</taxon>
        <taxon>Pucciniomycetes</taxon>
        <taxon>Pucciniales</taxon>
        <taxon>Pucciniaceae</taxon>
        <taxon>Puccinia</taxon>
    </lineage>
</organism>